<dbReference type="AlphaFoldDB" id="A0A0L0H3J7"/>
<accession>A0A0L0H3J7</accession>
<dbReference type="EMBL" id="KQ257472">
    <property type="protein sequence ID" value="KNC96045.1"/>
    <property type="molecule type" value="Genomic_DNA"/>
</dbReference>
<evidence type="ECO:0000256" key="1">
    <source>
        <dbReference type="SAM" id="MobiDB-lite"/>
    </source>
</evidence>
<dbReference type="GeneID" id="27691787"/>
<feature type="region of interest" description="Disordered" evidence="1">
    <location>
        <begin position="227"/>
        <end position="292"/>
    </location>
</feature>
<organism evidence="2 3">
    <name type="scientific">Spizellomyces punctatus (strain DAOM BR117)</name>
    <dbReference type="NCBI Taxonomy" id="645134"/>
    <lineage>
        <taxon>Eukaryota</taxon>
        <taxon>Fungi</taxon>
        <taxon>Fungi incertae sedis</taxon>
        <taxon>Chytridiomycota</taxon>
        <taxon>Chytridiomycota incertae sedis</taxon>
        <taxon>Chytridiomycetes</taxon>
        <taxon>Spizellomycetales</taxon>
        <taxon>Spizellomycetaceae</taxon>
        <taxon>Spizellomyces</taxon>
    </lineage>
</organism>
<dbReference type="OrthoDB" id="2145221at2759"/>
<feature type="compositionally biased region" description="Polar residues" evidence="1">
    <location>
        <begin position="91"/>
        <end position="100"/>
    </location>
</feature>
<evidence type="ECO:0000313" key="2">
    <source>
        <dbReference type="EMBL" id="KNC96045.1"/>
    </source>
</evidence>
<sequence>MDDNRKGEPPPHRQQSHHPRMLPPPHPSLQYNQRMSPPPPPSMAAASLSHPSLPPQPQPQAPPPAMSQSQQQQQPSLQPLQPSRQQSPQQGTHKMQSPATLSELEELPLLKPPQLNNVQDISDIAWFSHIDGHPYVQIRLKTKGTLCRADFHDLSPKKQQELIERLRARRTARDDDGHPAVSEDEADRLLGLVAYMEKHKRFVQIPAKRGLSEEEESISHRKRIASPMSLPHAQSPILQVPPNPYGPPIYLPPAHSPFTPPAPGPPIYYQQQQQQQQQPPPSPLPPGGDRLDESVRYLRDLHETCTKLRQENYSLRSEVAALRRQINSLHEENVSHRAECHRLQQQHRTQSHSSATSPHPSTDHLPPATPSTPQPSQPNIARIEHILNKYAPSIHDRLAESLRKVAYDIHAEMQNTSTQSDWGKKPNDKN</sequence>
<name>A0A0L0H3J7_SPIPD</name>
<dbReference type="VEuPathDB" id="FungiDB:SPPG_08640"/>
<dbReference type="Proteomes" id="UP000053201">
    <property type="component" value="Unassembled WGS sequence"/>
</dbReference>
<protein>
    <submittedName>
        <fullName evidence="2">Uncharacterized protein</fullName>
    </submittedName>
</protein>
<proteinExistence type="predicted"/>
<feature type="compositionally biased region" description="Basic and acidic residues" evidence="1">
    <location>
        <begin position="1"/>
        <end position="11"/>
    </location>
</feature>
<feature type="region of interest" description="Disordered" evidence="1">
    <location>
        <begin position="340"/>
        <end position="378"/>
    </location>
</feature>
<feature type="compositionally biased region" description="Pro residues" evidence="1">
    <location>
        <begin position="52"/>
        <end position="65"/>
    </location>
</feature>
<dbReference type="OMA" id="WEGENAC"/>
<dbReference type="RefSeq" id="XP_016604085.1">
    <property type="nucleotide sequence ID" value="XM_016756785.1"/>
</dbReference>
<feature type="compositionally biased region" description="Pro residues" evidence="1">
    <location>
        <begin position="239"/>
        <end position="266"/>
    </location>
</feature>
<reference evidence="2 3" key="1">
    <citation type="submission" date="2009-08" db="EMBL/GenBank/DDBJ databases">
        <title>The Genome Sequence of Spizellomyces punctatus strain DAOM BR117.</title>
        <authorList>
            <consortium name="The Broad Institute Genome Sequencing Platform"/>
            <person name="Russ C."/>
            <person name="Cuomo C."/>
            <person name="Shea T."/>
            <person name="Young S.K."/>
            <person name="Zeng Q."/>
            <person name="Koehrsen M."/>
            <person name="Haas B."/>
            <person name="Borodovsky M."/>
            <person name="Guigo R."/>
            <person name="Alvarado L."/>
            <person name="Berlin A."/>
            <person name="Bochicchio J."/>
            <person name="Borenstein D."/>
            <person name="Chapman S."/>
            <person name="Chen Z."/>
            <person name="Engels R."/>
            <person name="Freedman E."/>
            <person name="Gellesch M."/>
            <person name="Goldberg J."/>
            <person name="Griggs A."/>
            <person name="Gujja S."/>
            <person name="Heiman D."/>
            <person name="Hepburn T."/>
            <person name="Howarth C."/>
            <person name="Jen D."/>
            <person name="Larson L."/>
            <person name="Lewis B."/>
            <person name="Mehta T."/>
            <person name="Park D."/>
            <person name="Pearson M."/>
            <person name="Roberts A."/>
            <person name="Saif S."/>
            <person name="Shenoy N."/>
            <person name="Sisk P."/>
            <person name="Stolte C."/>
            <person name="Sykes S."/>
            <person name="Thomson T."/>
            <person name="Walk T."/>
            <person name="White J."/>
            <person name="Yandava C."/>
            <person name="Burger G."/>
            <person name="Gray M.W."/>
            <person name="Holland P.W.H."/>
            <person name="King N."/>
            <person name="Lang F.B.F."/>
            <person name="Roger A.J."/>
            <person name="Ruiz-Trillo I."/>
            <person name="Lander E."/>
            <person name="Nusbaum C."/>
        </authorList>
    </citation>
    <scope>NUCLEOTIDE SEQUENCE [LARGE SCALE GENOMIC DNA]</scope>
    <source>
        <strain evidence="2 3">DAOM BR117</strain>
    </source>
</reference>
<feature type="compositionally biased region" description="Pro residues" evidence="1">
    <location>
        <begin position="367"/>
        <end position="376"/>
    </location>
</feature>
<keyword evidence="3" id="KW-1185">Reference proteome</keyword>
<feature type="compositionally biased region" description="Low complexity" evidence="1">
    <location>
        <begin position="66"/>
        <end position="90"/>
    </location>
</feature>
<dbReference type="InParanoid" id="A0A0L0H3J7"/>
<feature type="compositionally biased region" description="Low complexity" evidence="1">
    <location>
        <begin position="267"/>
        <end position="277"/>
    </location>
</feature>
<gene>
    <name evidence="2" type="ORF">SPPG_08640</name>
</gene>
<evidence type="ECO:0000313" key="3">
    <source>
        <dbReference type="Proteomes" id="UP000053201"/>
    </source>
</evidence>
<feature type="compositionally biased region" description="Low complexity" evidence="1">
    <location>
        <begin position="351"/>
        <end position="360"/>
    </location>
</feature>
<feature type="region of interest" description="Disordered" evidence="1">
    <location>
        <begin position="1"/>
        <end position="108"/>
    </location>
</feature>